<protein>
    <submittedName>
        <fullName evidence="3">Uncharacterized protein</fullName>
    </submittedName>
</protein>
<feature type="transmembrane region" description="Helical" evidence="2">
    <location>
        <begin position="41"/>
        <end position="66"/>
    </location>
</feature>
<keyword evidence="2" id="KW-0812">Transmembrane</keyword>
<reference evidence="3" key="1">
    <citation type="submission" date="2022-06" db="EMBL/GenBank/DDBJ databases">
        <title>Aeoliella straminimaris, a novel planctomycete from sediments.</title>
        <authorList>
            <person name="Vitorino I.R."/>
            <person name="Lage O.M."/>
        </authorList>
    </citation>
    <scope>NUCLEOTIDE SEQUENCE</scope>
    <source>
        <strain evidence="3">ICT_H6.2</strain>
    </source>
</reference>
<keyword evidence="4" id="KW-1185">Reference proteome</keyword>
<feature type="region of interest" description="Disordered" evidence="1">
    <location>
        <begin position="76"/>
        <end position="99"/>
    </location>
</feature>
<feature type="compositionally biased region" description="Polar residues" evidence="1">
    <location>
        <begin position="82"/>
        <end position="99"/>
    </location>
</feature>
<keyword evidence="2" id="KW-1133">Transmembrane helix</keyword>
<name>A0A9X2FDW1_9BACT</name>
<keyword evidence="2" id="KW-0472">Membrane</keyword>
<proteinExistence type="predicted"/>
<evidence type="ECO:0000256" key="1">
    <source>
        <dbReference type="SAM" id="MobiDB-lite"/>
    </source>
</evidence>
<evidence type="ECO:0000313" key="4">
    <source>
        <dbReference type="Proteomes" id="UP001155241"/>
    </source>
</evidence>
<organism evidence="3 4">
    <name type="scientific">Aeoliella straminimaris</name>
    <dbReference type="NCBI Taxonomy" id="2954799"/>
    <lineage>
        <taxon>Bacteria</taxon>
        <taxon>Pseudomonadati</taxon>
        <taxon>Planctomycetota</taxon>
        <taxon>Planctomycetia</taxon>
        <taxon>Pirellulales</taxon>
        <taxon>Lacipirellulaceae</taxon>
        <taxon>Aeoliella</taxon>
    </lineage>
</organism>
<dbReference type="Proteomes" id="UP001155241">
    <property type="component" value="Unassembled WGS sequence"/>
</dbReference>
<evidence type="ECO:0000256" key="2">
    <source>
        <dbReference type="SAM" id="Phobius"/>
    </source>
</evidence>
<dbReference type="RefSeq" id="WP_252852648.1">
    <property type="nucleotide sequence ID" value="NZ_JAMXLR010000036.1"/>
</dbReference>
<accession>A0A9X2FDW1</accession>
<comment type="caution">
    <text evidence="3">The sequence shown here is derived from an EMBL/GenBank/DDBJ whole genome shotgun (WGS) entry which is preliminary data.</text>
</comment>
<dbReference type="AlphaFoldDB" id="A0A9X2FDW1"/>
<dbReference type="EMBL" id="JAMXLR010000036">
    <property type="protein sequence ID" value="MCO6044539.1"/>
    <property type="molecule type" value="Genomic_DNA"/>
</dbReference>
<evidence type="ECO:0000313" key="3">
    <source>
        <dbReference type="EMBL" id="MCO6044539.1"/>
    </source>
</evidence>
<sequence>MLLPRYSIRTVLYVAILVAVVALIAGQAVQGAFWAQGVTVAVASLAVLWLVFALFYGMVAAFALIATPDAAQAASRSHYPESRQNSSPADTSPVTSQDG</sequence>
<feature type="transmembrane region" description="Helical" evidence="2">
    <location>
        <begin position="12"/>
        <end position="35"/>
    </location>
</feature>
<gene>
    <name evidence="3" type="ORF">NG895_11540</name>
</gene>